<dbReference type="RefSeq" id="WP_151567431.1">
    <property type="nucleotide sequence ID" value="NZ_WBMT01000023.1"/>
</dbReference>
<evidence type="ECO:0000256" key="3">
    <source>
        <dbReference type="ARBA" id="ARBA00022485"/>
    </source>
</evidence>
<dbReference type="GO" id="GO:0046872">
    <property type="term" value="F:metal ion binding"/>
    <property type="evidence" value="ECO:0007669"/>
    <property type="project" value="UniProtKB-KW"/>
</dbReference>
<evidence type="ECO:0000256" key="9">
    <source>
        <dbReference type="ARBA" id="ARBA00023204"/>
    </source>
</evidence>
<dbReference type="OrthoDB" id="5290748at2"/>
<feature type="domain" description="Uracil-DNA glycosylase-like" evidence="10">
    <location>
        <begin position="47"/>
        <end position="223"/>
    </location>
</feature>
<gene>
    <name evidence="11" type="ORF">F8566_39010</name>
</gene>
<dbReference type="Proteomes" id="UP000468735">
    <property type="component" value="Unassembled WGS sequence"/>
</dbReference>
<sequence length="230" mass="24842">MTANTSHDAEPFLPEDPQLRTDLEALRQASAGCQGCPLHENATQTVFGEGSPDAAVVLVGEQPGDQEDRQGAPFVGPAGRLLDRALEEAGIERGDVYVTNAVKHFKFKYQGKRRIHENPNSGEMRACRPWLLAELRSLDPDVVVTLGATAGKALLGSTFRVTKQRGELLPLPDLELLGTPKAKTNVEEKKRSGAQLLATIHPSAVLRSDNRDEMYAGLVDDLRKVAGALG</sequence>
<dbReference type="InterPro" id="IPR036895">
    <property type="entry name" value="Uracil-DNA_glycosylase-like_sf"/>
</dbReference>
<evidence type="ECO:0000256" key="7">
    <source>
        <dbReference type="ARBA" id="ARBA00023004"/>
    </source>
</evidence>
<protein>
    <recommendedName>
        <fullName evidence="2">Type-4 uracil-DNA glycosylase</fullName>
    </recommendedName>
</protein>
<dbReference type="InterPro" id="IPR005122">
    <property type="entry name" value="Uracil-DNA_glycosylase-like"/>
</dbReference>
<keyword evidence="5" id="KW-0227">DNA damage</keyword>
<name>A0A6H9YRM5_9ACTN</name>
<dbReference type="SMART" id="SM00987">
    <property type="entry name" value="UreE_C"/>
    <property type="match status" value="1"/>
</dbReference>
<comment type="similarity">
    <text evidence="1">Belongs to the uracil-DNA glycosylase (UDG) superfamily. Type 4 (UDGa) family.</text>
</comment>
<keyword evidence="12" id="KW-1185">Reference proteome</keyword>
<comment type="caution">
    <text evidence="11">The sequence shown here is derived from an EMBL/GenBank/DDBJ whole genome shotgun (WGS) entry which is preliminary data.</text>
</comment>
<evidence type="ECO:0000256" key="1">
    <source>
        <dbReference type="ARBA" id="ARBA00006521"/>
    </source>
</evidence>
<dbReference type="InterPro" id="IPR005273">
    <property type="entry name" value="Ura-DNA_glyco_family4"/>
</dbReference>
<evidence type="ECO:0000256" key="4">
    <source>
        <dbReference type="ARBA" id="ARBA00022723"/>
    </source>
</evidence>
<dbReference type="CDD" id="cd10030">
    <property type="entry name" value="UDG-F4_TTUDGA_SPO1dp_like"/>
    <property type="match status" value="1"/>
</dbReference>
<dbReference type="GO" id="GO:0051539">
    <property type="term" value="F:4 iron, 4 sulfur cluster binding"/>
    <property type="evidence" value="ECO:0007669"/>
    <property type="project" value="UniProtKB-KW"/>
</dbReference>
<evidence type="ECO:0000256" key="6">
    <source>
        <dbReference type="ARBA" id="ARBA00022801"/>
    </source>
</evidence>
<keyword evidence="3" id="KW-0004">4Fe-4S</keyword>
<dbReference type="PANTHER" id="PTHR33693:SF9">
    <property type="entry name" value="TYPE-4 URACIL-DNA GLYCOSYLASE"/>
    <property type="match status" value="1"/>
</dbReference>
<accession>A0A6H9YRM5</accession>
<keyword evidence="4" id="KW-0479">Metal-binding</keyword>
<reference evidence="11 12" key="1">
    <citation type="submission" date="2019-09" db="EMBL/GenBank/DDBJ databases">
        <title>Actinomadura physcomitrii sp. nov., a novel actinomycete isolated from moss [Physcomitrium sphaericum (Ludw) Fuernr].</title>
        <authorList>
            <person name="Zhuang X."/>
            <person name="Liu C."/>
        </authorList>
    </citation>
    <scope>NUCLEOTIDE SEQUENCE [LARGE SCALE GENOMIC DNA]</scope>
    <source>
        <strain evidence="11 12">HMC1</strain>
    </source>
</reference>
<proteinExistence type="inferred from homology"/>
<dbReference type="InterPro" id="IPR051536">
    <property type="entry name" value="UDG_Type-4/5"/>
</dbReference>
<evidence type="ECO:0000259" key="10">
    <source>
        <dbReference type="SMART" id="SM00986"/>
    </source>
</evidence>
<evidence type="ECO:0000256" key="8">
    <source>
        <dbReference type="ARBA" id="ARBA00023014"/>
    </source>
</evidence>
<dbReference type="Gene3D" id="3.40.470.10">
    <property type="entry name" value="Uracil-DNA glycosylase-like domain"/>
    <property type="match status" value="1"/>
</dbReference>
<organism evidence="11 12">
    <name type="scientific">Actinomadura rudentiformis</name>
    <dbReference type="NCBI Taxonomy" id="359158"/>
    <lineage>
        <taxon>Bacteria</taxon>
        <taxon>Bacillati</taxon>
        <taxon>Actinomycetota</taxon>
        <taxon>Actinomycetes</taxon>
        <taxon>Streptosporangiales</taxon>
        <taxon>Thermomonosporaceae</taxon>
        <taxon>Actinomadura</taxon>
    </lineage>
</organism>
<dbReference type="PANTHER" id="PTHR33693">
    <property type="entry name" value="TYPE-5 URACIL-DNA GLYCOSYLASE"/>
    <property type="match status" value="1"/>
</dbReference>
<keyword evidence="9" id="KW-0234">DNA repair</keyword>
<evidence type="ECO:0000313" key="12">
    <source>
        <dbReference type="Proteomes" id="UP000468735"/>
    </source>
</evidence>
<keyword evidence="8" id="KW-0411">Iron-sulfur</keyword>
<evidence type="ECO:0000256" key="5">
    <source>
        <dbReference type="ARBA" id="ARBA00022763"/>
    </source>
</evidence>
<dbReference type="NCBIfam" id="TIGR00758">
    <property type="entry name" value="UDG_fam4"/>
    <property type="match status" value="1"/>
</dbReference>
<keyword evidence="7" id="KW-0408">Iron</keyword>
<keyword evidence="6" id="KW-0378">Hydrolase</keyword>
<dbReference type="GO" id="GO:0097506">
    <property type="term" value="F:deaminated base DNA N-glycosylase activity"/>
    <property type="evidence" value="ECO:0007669"/>
    <property type="project" value="UniProtKB-ARBA"/>
</dbReference>
<evidence type="ECO:0000256" key="2">
    <source>
        <dbReference type="ARBA" id="ARBA00019403"/>
    </source>
</evidence>
<dbReference type="SMART" id="SM00986">
    <property type="entry name" value="UDG"/>
    <property type="match status" value="1"/>
</dbReference>
<dbReference type="AlphaFoldDB" id="A0A6H9YRM5"/>
<dbReference type="EMBL" id="WBMT01000023">
    <property type="protein sequence ID" value="KAB2342073.1"/>
    <property type="molecule type" value="Genomic_DNA"/>
</dbReference>
<dbReference type="GO" id="GO:0006281">
    <property type="term" value="P:DNA repair"/>
    <property type="evidence" value="ECO:0007669"/>
    <property type="project" value="UniProtKB-KW"/>
</dbReference>
<dbReference type="SUPFAM" id="SSF52141">
    <property type="entry name" value="Uracil-DNA glycosylase-like"/>
    <property type="match status" value="1"/>
</dbReference>
<dbReference type="Pfam" id="PF03167">
    <property type="entry name" value="UDG"/>
    <property type="match status" value="1"/>
</dbReference>
<evidence type="ECO:0000313" key="11">
    <source>
        <dbReference type="EMBL" id="KAB2342073.1"/>
    </source>
</evidence>
<dbReference type="NCBIfam" id="TIGR03914">
    <property type="entry name" value="UDG_fam_dom"/>
    <property type="match status" value="1"/>
</dbReference>